<accession>A0A2K3MDD4</accession>
<feature type="non-terminal residue" evidence="2">
    <location>
        <position position="435"/>
    </location>
</feature>
<evidence type="ECO:0000313" key="3">
    <source>
        <dbReference type="Proteomes" id="UP000236291"/>
    </source>
</evidence>
<name>A0A2K3MDD4_TRIPR</name>
<dbReference type="PANTHER" id="PTHR33671:SF3">
    <property type="entry name" value="F28N24.8 PROTEIN"/>
    <property type="match status" value="1"/>
</dbReference>
<dbReference type="InterPro" id="IPR002885">
    <property type="entry name" value="PPR_rpt"/>
</dbReference>
<dbReference type="Proteomes" id="UP000236291">
    <property type="component" value="Unassembled WGS sequence"/>
</dbReference>
<evidence type="ECO:0000256" key="1">
    <source>
        <dbReference type="PROSITE-ProRule" id="PRU00708"/>
    </source>
</evidence>
<sequence length="435" mass="49237">MPLLNEITHAFPKAITRFVDTPTQGLSLKLITPVALDFVSQAGMRNSTFRMSWNPFLDERKMIPMSVYDNLDVDITGIQYDSRLIPPDKFFERLLDRVQPYMHMIFFVGVTQNLHCWNSQIKFYAQSGLLNFAYHMFAEMCDQGVLSWTGLIPGSVARVNGWNGKQVQSDLTSLSSFIGWYETPLHENRLIKVQCYSPKANENIYIKVVHQIGCIKIDVSRVHSLGAKRFGAFSTTKQTSDSKMSCLLPLAKAMSLELCQYSSKKKHVLLEQQPTNTSKWIHNAKKALVDISDHEEKGDDHHNSANISSKGFGMLLNLYIGNTLCLLPFLFEVKMNNQAPVASVCAVTTPKKVSYIRLFSPILIVKKAWKNIHKVKPKCGDRAIELTKVMSARCVTVVRQFCNHIENMSQNSSQSFNTGDSRLVGMEWLSAKLNE</sequence>
<dbReference type="InterPro" id="IPR007789">
    <property type="entry name" value="DUF688"/>
</dbReference>
<dbReference type="AlphaFoldDB" id="A0A2K3MDD4"/>
<evidence type="ECO:0000313" key="2">
    <source>
        <dbReference type="EMBL" id="PNX88788.1"/>
    </source>
</evidence>
<dbReference type="Pfam" id="PF05097">
    <property type="entry name" value="DUF688"/>
    <property type="match status" value="1"/>
</dbReference>
<reference evidence="2 3" key="1">
    <citation type="journal article" date="2014" name="Am. J. Bot.">
        <title>Genome assembly and annotation for red clover (Trifolium pratense; Fabaceae).</title>
        <authorList>
            <person name="Istvanek J."/>
            <person name="Jaros M."/>
            <person name="Krenek A."/>
            <person name="Repkova J."/>
        </authorList>
    </citation>
    <scope>NUCLEOTIDE SEQUENCE [LARGE SCALE GENOMIC DNA]</scope>
    <source>
        <strain evidence="3">cv. Tatra</strain>
        <tissue evidence="2">Young leaves</tissue>
    </source>
</reference>
<comment type="caution">
    <text evidence="2">The sequence shown here is derived from an EMBL/GenBank/DDBJ whole genome shotgun (WGS) entry which is preliminary data.</text>
</comment>
<proteinExistence type="predicted"/>
<feature type="repeat" description="PPR" evidence="1">
    <location>
        <begin position="113"/>
        <end position="147"/>
    </location>
</feature>
<dbReference type="ExpressionAtlas" id="A0A2K3MDD4">
    <property type="expression patterns" value="baseline"/>
</dbReference>
<organism evidence="2 3">
    <name type="scientific">Trifolium pratense</name>
    <name type="common">Red clover</name>
    <dbReference type="NCBI Taxonomy" id="57577"/>
    <lineage>
        <taxon>Eukaryota</taxon>
        <taxon>Viridiplantae</taxon>
        <taxon>Streptophyta</taxon>
        <taxon>Embryophyta</taxon>
        <taxon>Tracheophyta</taxon>
        <taxon>Spermatophyta</taxon>
        <taxon>Magnoliopsida</taxon>
        <taxon>eudicotyledons</taxon>
        <taxon>Gunneridae</taxon>
        <taxon>Pentapetalae</taxon>
        <taxon>rosids</taxon>
        <taxon>fabids</taxon>
        <taxon>Fabales</taxon>
        <taxon>Fabaceae</taxon>
        <taxon>Papilionoideae</taxon>
        <taxon>50 kb inversion clade</taxon>
        <taxon>NPAAA clade</taxon>
        <taxon>Hologalegina</taxon>
        <taxon>IRL clade</taxon>
        <taxon>Trifolieae</taxon>
        <taxon>Trifolium</taxon>
    </lineage>
</organism>
<dbReference type="PANTHER" id="PTHR33671">
    <property type="entry name" value="N-METHYLTRANSFERASE, PUTATIVE (DUF688)-RELATED"/>
    <property type="match status" value="1"/>
</dbReference>
<protein>
    <submittedName>
        <fullName evidence="2">Uncharacterized protein</fullName>
    </submittedName>
</protein>
<dbReference type="PROSITE" id="PS51375">
    <property type="entry name" value="PPR"/>
    <property type="match status" value="1"/>
</dbReference>
<reference evidence="2 3" key="2">
    <citation type="journal article" date="2017" name="Front. Plant Sci.">
        <title>Gene Classification and Mining of Molecular Markers Useful in Red Clover (Trifolium pratense) Breeding.</title>
        <authorList>
            <person name="Istvanek J."/>
            <person name="Dluhosova J."/>
            <person name="Dluhos P."/>
            <person name="Patkova L."/>
            <person name="Nedelnik J."/>
            <person name="Repkova J."/>
        </authorList>
    </citation>
    <scope>NUCLEOTIDE SEQUENCE [LARGE SCALE GENOMIC DNA]</scope>
    <source>
        <strain evidence="3">cv. Tatra</strain>
        <tissue evidence="2">Young leaves</tissue>
    </source>
</reference>
<dbReference type="EMBL" id="ASHM01057688">
    <property type="protein sequence ID" value="PNX88788.1"/>
    <property type="molecule type" value="Genomic_DNA"/>
</dbReference>
<gene>
    <name evidence="2" type="ORF">L195_g044902</name>
</gene>